<gene>
    <name evidence="1" type="ORF">ACFQRF_05870</name>
</gene>
<dbReference type="Proteomes" id="UP001596540">
    <property type="component" value="Unassembled WGS sequence"/>
</dbReference>
<protein>
    <submittedName>
        <fullName evidence="1">Uncharacterized protein</fullName>
    </submittedName>
</protein>
<name>A0ABW2KDC7_9ACTN</name>
<evidence type="ECO:0000313" key="2">
    <source>
        <dbReference type="Proteomes" id="UP001596540"/>
    </source>
</evidence>
<keyword evidence="2" id="KW-1185">Reference proteome</keyword>
<dbReference type="EMBL" id="JBHTBH010000002">
    <property type="protein sequence ID" value="MFC7327265.1"/>
    <property type="molecule type" value="Genomic_DNA"/>
</dbReference>
<dbReference type="RefSeq" id="WP_379869480.1">
    <property type="nucleotide sequence ID" value="NZ_JBHTBH010000002.1"/>
</dbReference>
<organism evidence="1 2">
    <name type="scientific">Marinactinospora rubrisoli</name>
    <dbReference type="NCBI Taxonomy" id="2715399"/>
    <lineage>
        <taxon>Bacteria</taxon>
        <taxon>Bacillati</taxon>
        <taxon>Actinomycetota</taxon>
        <taxon>Actinomycetes</taxon>
        <taxon>Streptosporangiales</taxon>
        <taxon>Nocardiopsidaceae</taxon>
        <taxon>Marinactinospora</taxon>
    </lineage>
</organism>
<proteinExistence type="predicted"/>
<comment type="caution">
    <text evidence="1">The sequence shown here is derived from an EMBL/GenBank/DDBJ whole genome shotgun (WGS) entry which is preliminary data.</text>
</comment>
<sequence>MGNVIRGGAEELHLSNGGTEVLVEVLMLAASTLAAREWEFRFAALLALQDQHVMGRGAVGFDLADIDWGGHPAERTGNRDAVLRVADLALARHRWDELGYDPPRTPEYLRRFRSMVAKFDLATPVNDPPEFPRPGDVLLAGCPRHRLLTPLPWYPACVRCGAEPRDGRH</sequence>
<reference evidence="2" key="1">
    <citation type="journal article" date="2019" name="Int. J. Syst. Evol. Microbiol.">
        <title>The Global Catalogue of Microorganisms (GCM) 10K type strain sequencing project: providing services to taxonomists for standard genome sequencing and annotation.</title>
        <authorList>
            <consortium name="The Broad Institute Genomics Platform"/>
            <consortium name="The Broad Institute Genome Sequencing Center for Infectious Disease"/>
            <person name="Wu L."/>
            <person name="Ma J."/>
        </authorList>
    </citation>
    <scope>NUCLEOTIDE SEQUENCE [LARGE SCALE GENOMIC DNA]</scope>
    <source>
        <strain evidence="2">CGMCC 4.7382</strain>
    </source>
</reference>
<accession>A0ABW2KDC7</accession>
<evidence type="ECO:0000313" key="1">
    <source>
        <dbReference type="EMBL" id="MFC7327265.1"/>
    </source>
</evidence>